<reference evidence="5 6" key="1">
    <citation type="submission" date="2016-10" db="EMBL/GenBank/DDBJ databases">
        <authorList>
            <person name="de Groot N.N."/>
        </authorList>
    </citation>
    <scope>NUCLEOTIDE SEQUENCE [LARGE SCALE GENOMIC DNA]</scope>
    <source>
        <strain evidence="5 6">CGMCC 4.3143</strain>
    </source>
</reference>
<dbReference type="Pfam" id="PF01638">
    <property type="entry name" value="HxlR"/>
    <property type="match status" value="1"/>
</dbReference>
<dbReference type="PANTHER" id="PTHR33204:SF18">
    <property type="entry name" value="TRANSCRIPTIONAL REGULATORY PROTEIN"/>
    <property type="match status" value="1"/>
</dbReference>
<dbReference type="STRING" id="366584.SAMN05216377_10750"/>
<dbReference type="InterPro" id="IPR002577">
    <property type="entry name" value="HTH_HxlR"/>
</dbReference>
<evidence type="ECO:0000256" key="1">
    <source>
        <dbReference type="ARBA" id="ARBA00023015"/>
    </source>
</evidence>
<dbReference type="Proteomes" id="UP000198967">
    <property type="component" value="Unassembled WGS sequence"/>
</dbReference>
<keyword evidence="1" id="KW-0805">Transcription regulation</keyword>
<keyword evidence="6" id="KW-1185">Reference proteome</keyword>
<dbReference type="EMBL" id="FNBE01000007">
    <property type="protein sequence ID" value="SDF82773.1"/>
    <property type="molecule type" value="Genomic_DNA"/>
</dbReference>
<dbReference type="SUPFAM" id="SSF46785">
    <property type="entry name" value="Winged helix' DNA-binding domain"/>
    <property type="match status" value="1"/>
</dbReference>
<gene>
    <name evidence="5" type="ORF">SAMN05216377_10750</name>
</gene>
<organism evidence="5 6">
    <name type="scientific">Pseudonocardia oroxyli</name>
    <dbReference type="NCBI Taxonomy" id="366584"/>
    <lineage>
        <taxon>Bacteria</taxon>
        <taxon>Bacillati</taxon>
        <taxon>Actinomycetota</taxon>
        <taxon>Actinomycetes</taxon>
        <taxon>Pseudonocardiales</taxon>
        <taxon>Pseudonocardiaceae</taxon>
        <taxon>Pseudonocardia</taxon>
    </lineage>
</organism>
<dbReference type="GO" id="GO:0003677">
    <property type="term" value="F:DNA binding"/>
    <property type="evidence" value="ECO:0007669"/>
    <property type="project" value="UniProtKB-KW"/>
</dbReference>
<name>A0A1G7P940_PSEOR</name>
<evidence type="ECO:0000256" key="2">
    <source>
        <dbReference type="ARBA" id="ARBA00023125"/>
    </source>
</evidence>
<dbReference type="PANTHER" id="PTHR33204">
    <property type="entry name" value="TRANSCRIPTIONAL REGULATOR, MARR FAMILY"/>
    <property type="match status" value="1"/>
</dbReference>
<evidence type="ECO:0000259" key="4">
    <source>
        <dbReference type="PROSITE" id="PS51118"/>
    </source>
</evidence>
<keyword evidence="2" id="KW-0238">DNA-binding</keyword>
<feature type="domain" description="HTH hxlR-type" evidence="4">
    <location>
        <begin position="1"/>
        <end position="57"/>
    </location>
</feature>
<accession>A0A1G7P940</accession>
<dbReference type="InterPro" id="IPR036388">
    <property type="entry name" value="WH-like_DNA-bd_sf"/>
</dbReference>
<dbReference type="Gene3D" id="1.10.10.10">
    <property type="entry name" value="Winged helix-like DNA-binding domain superfamily/Winged helix DNA-binding domain"/>
    <property type="match status" value="1"/>
</dbReference>
<dbReference type="PROSITE" id="PS51118">
    <property type="entry name" value="HTH_HXLR"/>
    <property type="match status" value="1"/>
</dbReference>
<protein>
    <submittedName>
        <fullName evidence="5">Transcriptional regulator, HxlR family</fullName>
    </submittedName>
</protein>
<sequence length="57" mass="6698">MLTVRLRELEEAGLIERIVTPTIPVSVRYRTTQRGRELLRALQPLGQYAHRWEPETP</sequence>
<dbReference type="AlphaFoldDB" id="A0A1G7P940"/>
<evidence type="ECO:0000313" key="6">
    <source>
        <dbReference type="Proteomes" id="UP000198967"/>
    </source>
</evidence>
<evidence type="ECO:0000313" key="5">
    <source>
        <dbReference type="EMBL" id="SDF82773.1"/>
    </source>
</evidence>
<evidence type="ECO:0000256" key="3">
    <source>
        <dbReference type="ARBA" id="ARBA00023163"/>
    </source>
</evidence>
<dbReference type="OrthoDB" id="9800966at2"/>
<proteinExistence type="predicted"/>
<dbReference type="InterPro" id="IPR036390">
    <property type="entry name" value="WH_DNA-bd_sf"/>
</dbReference>
<keyword evidence="3" id="KW-0804">Transcription</keyword>